<proteinExistence type="predicted"/>
<comment type="caution">
    <text evidence="1">The sequence shown here is derived from an EMBL/GenBank/DDBJ whole genome shotgun (WGS) entry which is preliminary data.</text>
</comment>
<protein>
    <submittedName>
        <fullName evidence="1">Uncharacterized protein</fullName>
    </submittedName>
</protein>
<accession>A0AAV7R079</accession>
<sequence>MLWHPETHQGATQHRQDLWLKKACARWIIELQIKTEVHVAPTKTGKDTLGKMRPTPTLQDVMQAIAASQEALEQKVDAISADLGLLHDDHRCLLEWVTTTERKLSETISAVTVASNRLNDVDR</sequence>
<name>A0AAV7R079_PLEWA</name>
<dbReference type="EMBL" id="JANPWB010000010">
    <property type="protein sequence ID" value="KAJ1145703.1"/>
    <property type="molecule type" value="Genomic_DNA"/>
</dbReference>
<gene>
    <name evidence="1" type="ORF">NDU88_011988</name>
</gene>
<evidence type="ECO:0000313" key="1">
    <source>
        <dbReference type="EMBL" id="KAJ1145703.1"/>
    </source>
</evidence>
<dbReference type="AlphaFoldDB" id="A0AAV7R079"/>
<evidence type="ECO:0000313" key="2">
    <source>
        <dbReference type="Proteomes" id="UP001066276"/>
    </source>
</evidence>
<keyword evidence="2" id="KW-1185">Reference proteome</keyword>
<organism evidence="1 2">
    <name type="scientific">Pleurodeles waltl</name>
    <name type="common">Iberian ribbed newt</name>
    <dbReference type="NCBI Taxonomy" id="8319"/>
    <lineage>
        <taxon>Eukaryota</taxon>
        <taxon>Metazoa</taxon>
        <taxon>Chordata</taxon>
        <taxon>Craniata</taxon>
        <taxon>Vertebrata</taxon>
        <taxon>Euteleostomi</taxon>
        <taxon>Amphibia</taxon>
        <taxon>Batrachia</taxon>
        <taxon>Caudata</taxon>
        <taxon>Salamandroidea</taxon>
        <taxon>Salamandridae</taxon>
        <taxon>Pleurodelinae</taxon>
        <taxon>Pleurodeles</taxon>
    </lineage>
</organism>
<dbReference type="Proteomes" id="UP001066276">
    <property type="component" value="Chromosome 6"/>
</dbReference>
<reference evidence="1" key="1">
    <citation type="journal article" date="2022" name="bioRxiv">
        <title>Sequencing and chromosome-scale assembly of the giantPleurodeles waltlgenome.</title>
        <authorList>
            <person name="Brown T."/>
            <person name="Elewa A."/>
            <person name="Iarovenko S."/>
            <person name="Subramanian E."/>
            <person name="Araus A.J."/>
            <person name="Petzold A."/>
            <person name="Susuki M."/>
            <person name="Suzuki K.-i.T."/>
            <person name="Hayashi T."/>
            <person name="Toyoda A."/>
            <person name="Oliveira C."/>
            <person name="Osipova E."/>
            <person name="Leigh N.D."/>
            <person name="Simon A."/>
            <person name="Yun M.H."/>
        </authorList>
    </citation>
    <scope>NUCLEOTIDE SEQUENCE</scope>
    <source>
        <strain evidence="1">20211129_DDA</strain>
        <tissue evidence="1">Liver</tissue>
    </source>
</reference>